<evidence type="ECO:0000256" key="1">
    <source>
        <dbReference type="SAM" id="MobiDB-lite"/>
    </source>
</evidence>
<gene>
    <name evidence="3" type="ORF">NBO_72g0014</name>
</gene>
<keyword evidence="2" id="KW-1133">Transmembrane helix</keyword>
<protein>
    <submittedName>
        <fullName evidence="3">Uncharacterized protein</fullName>
    </submittedName>
</protein>
<proteinExistence type="predicted"/>
<reference evidence="3 4" key="1">
    <citation type="journal article" date="2013" name="BMC Genomics">
        <title>Comparative genomics of parasitic silkworm microsporidia reveal an association between genome expansion and host adaptation.</title>
        <authorList>
            <person name="Pan G."/>
            <person name="Xu J."/>
            <person name="Li T."/>
            <person name="Xia Q."/>
            <person name="Liu S.L."/>
            <person name="Zhang G."/>
            <person name="Li S."/>
            <person name="Li C."/>
            <person name="Liu H."/>
            <person name="Yang L."/>
            <person name="Liu T."/>
            <person name="Zhang X."/>
            <person name="Wu Z."/>
            <person name="Fan W."/>
            <person name="Dang X."/>
            <person name="Xiang H."/>
            <person name="Tao M."/>
            <person name="Li Y."/>
            <person name="Hu J."/>
            <person name="Li Z."/>
            <person name="Lin L."/>
            <person name="Luo J."/>
            <person name="Geng L."/>
            <person name="Wang L."/>
            <person name="Long M."/>
            <person name="Wan Y."/>
            <person name="He N."/>
            <person name="Zhang Z."/>
            <person name="Lu C."/>
            <person name="Keeling P.J."/>
            <person name="Wang J."/>
            <person name="Xiang Z."/>
            <person name="Zhou Z."/>
        </authorList>
    </citation>
    <scope>NUCLEOTIDE SEQUENCE [LARGE SCALE GENOMIC DNA]</scope>
    <source>
        <strain evidence="4">CQ1 / CVCC 102059</strain>
    </source>
</reference>
<dbReference type="HOGENOM" id="CLU_2813058_0_0_1"/>
<keyword evidence="2" id="KW-0812">Transmembrane</keyword>
<dbReference type="AlphaFoldDB" id="R0M670"/>
<dbReference type="EMBL" id="KB908980">
    <property type="protein sequence ID" value="EOB13479.1"/>
    <property type="molecule type" value="Genomic_DNA"/>
</dbReference>
<organism evidence="3 4">
    <name type="scientific">Nosema bombycis (strain CQ1 / CVCC 102059)</name>
    <name type="common">Microsporidian parasite</name>
    <name type="synonym">Pebrine of silkworm</name>
    <dbReference type="NCBI Taxonomy" id="578461"/>
    <lineage>
        <taxon>Eukaryota</taxon>
        <taxon>Fungi</taxon>
        <taxon>Fungi incertae sedis</taxon>
        <taxon>Microsporidia</taxon>
        <taxon>Nosematidae</taxon>
        <taxon>Nosema</taxon>
    </lineage>
</organism>
<feature type="region of interest" description="Disordered" evidence="1">
    <location>
        <begin position="31"/>
        <end position="67"/>
    </location>
</feature>
<feature type="compositionally biased region" description="Low complexity" evidence="1">
    <location>
        <begin position="36"/>
        <end position="67"/>
    </location>
</feature>
<dbReference type="VEuPathDB" id="MicrosporidiaDB:NBO_72g0014"/>
<evidence type="ECO:0000256" key="2">
    <source>
        <dbReference type="SAM" id="Phobius"/>
    </source>
</evidence>
<sequence length="67" mass="6806">MEPKFIAIAVVGIVLLGVLAYFLYNMFMKKDKKPESGSTPPAPTSSESSSATKPAASSGGATGTPAT</sequence>
<evidence type="ECO:0000313" key="4">
    <source>
        <dbReference type="Proteomes" id="UP000016927"/>
    </source>
</evidence>
<name>R0M670_NOSB1</name>
<accession>R0M670</accession>
<keyword evidence="2" id="KW-0472">Membrane</keyword>
<keyword evidence="4" id="KW-1185">Reference proteome</keyword>
<evidence type="ECO:0000313" key="3">
    <source>
        <dbReference type="EMBL" id="EOB13479.1"/>
    </source>
</evidence>
<dbReference type="Proteomes" id="UP000016927">
    <property type="component" value="Unassembled WGS sequence"/>
</dbReference>
<feature type="transmembrane region" description="Helical" evidence="2">
    <location>
        <begin position="6"/>
        <end position="24"/>
    </location>
</feature>